<dbReference type="Pfam" id="PF07690">
    <property type="entry name" value="MFS_1"/>
    <property type="match status" value="1"/>
</dbReference>
<keyword evidence="3" id="KW-0813">Transport</keyword>
<name>A0ABS5FGF1_9BRAD</name>
<dbReference type="CDD" id="cd17324">
    <property type="entry name" value="MFS_NepI_like"/>
    <property type="match status" value="1"/>
</dbReference>
<dbReference type="PROSITE" id="PS50850">
    <property type="entry name" value="MFS"/>
    <property type="match status" value="1"/>
</dbReference>
<feature type="transmembrane region" description="Helical" evidence="8">
    <location>
        <begin position="229"/>
        <end position="253"/>
    </location>
</feature>
<organism evidence="10 11">
    <name type="scientific">Bradyrhizobium jicamae</name>
    <dbReference type="NCBI Taxonomy" id="280332"/>
    <lineage>
        <taxon>Bacteria</taxon>
        <taxon>Pseudomonadati</taxon>
        <taxon>Pseudomonadota</taxon>
        <taxon>Alphaproteobacteria</taxon>
        <taxon>Hyphomicrobiales</taxon>
        <taxon>Nitrobacteraceae</taxon>
        <taxon>Bradyrhizobium</taxon>
    </lineage>
</organism>
<dbReference type="EMBL" id="JAFCJH010000008">
    <property type="protein sequence ID" value="MBR0795822.1"/>
    <property type="molecule type" value="Genomic_DNA"/>
</dbReference>
<comment type="similarity">
    <text evidence="2">Belongs to the major facilitator superfamily.</text>
</comment>
<comment type="caution">
    <text evidence="10">The sequence shown here is derived from an EMBL/GenBank/DDBJ whole genome shotgun (WGS) entry which is preliminary data.</text>
</comment>
<feature type="transmembrane region" description="Helical" evidence="8">
    <location>
        <begin position="375"/>
        <end position="394"/>
    </location>
</feature>
<evidence type="ECO:0000256" key="7">
    <source>
        <dbReference type="ARBA" id="ARBA00023136"/>
    </source>
</evidence>
<feature type="transmembrane region" description="Helical" evidence="8">
    <location>
        <begin position="91"/>
        <end position="110"/>
    </location>
</feature>
<evidence type="ECO:0000256" key="4">
    <source>
        <dbReference type="ARBA" id="ARBA00022475"/>
    </source>
</evidence>
<feature type="transmembrane region" description="Helical" evidence="8">
    <location>
        <begin position="22"/>
        <end position="47"/>
    </location>
</feature>
<evidence type="ECO:0000313" key="11">
    <source>
        <dbReference type="Proteomes" id="UP001315278"/>
    </source>
</evidence>
<feature type="transmembrane region" description="Helical" evidence="8">
    <location>
        <begin position="293"/>
        <end position="309"/>
    </location>
</feature>
<dbReference type="Gene3D" id="1.20.1250.20">
    <property type="entry name" value="MFS general substrate transporter like domains"/>
    <property type="match status" value="1"/>
</dbReference>
<evidence type="ECO:0000256" key="5">
    <source>
        <dbReference type="ARBA" id="ARBA00022692"/>
    </source>
</evidence>
<keyword evidence="11" id="KW-1185">Reference proteome</keyword>
<keyword evidence="7 8" id="KW-0472">Membrane</keyword>
<feature type="transmembrane region" description="Helical" evidence="8">
    <location>
        <begin position="116"/>
        <end position="138"/>
    </location>
</feature>
<proteinExistence type="inferred from homology"/>
<keyword evidence="5 8" id="KW-0812">Transmembrane</keyword>
<feature type="domain" description="Major facilitator superfamily (MFS) profile" evidence="9">
    <location>
        <begin position="25"/>
        <end position="404"/>
    </location>
</feature>
<feature type="transmembrane region" description="Helical" evidence="8">
    <location>
        <begin position="59"/>
        <end position="79"/>
    </location>
</feature>
<evidence type="ECO:0000259" key="9">
    <source>
        <dbReference type="PROSITE" id="PS50850"/>
    </source>
</evidence>
<feature type="transmembrane region" description="Helical" evidence="8">
    <location>
        <begin position="150"/>
        <end position="171"/>
    </location>
</feature>
<keyword evidence="4" id="KW-1003">Cell membrane</keyword>
<dbReference type="InterPro" id="IPR036259">
    <property type="entry name" value="MFS_trans_sf"/>
</dbReference>
<feature type="transmembrane region" description="Helical" evidence="8">
    <location>
        <begin position="265"/>
        <end position="286"/>
    </location>
</feature>
<evidence type="ECO:0000256" key="2">
    <source>
        <dbReference type="ARBA" id="ARBA00008335"/>
    </source>
</evidence>
<dbReference type="PANTHER" id="PTHR43271">
    <property type="entry name" value="BLL2771 PROTEIN"/>
    <property type="match status" value="1"/>
</dbReference>
<evidence type="ECO:0000256" key="6">
    <source>
        <dbReference type="ARBA" id="ARBA00022989"/>
    </source>
</evidence>
<protein>
    <submittedName>
        <fullName evidence="10">MFS transporter</fullName>
    </submittedName>
</protein>
<dbReference type="SUPFAM" id="SSF103473">
    <property type="entry name" value="MFS general substrate transporter"/>
    <property type="match status" value="1"/>
</dbReference>
<sequence>MTETATHLRVDVMAIHGRSPGVALRSLIIGLTAFLTVVDLFATQAILPSLTRHYNVTPAAMGFAVNASTMGMAVAGLAISVLSPHVDRRRGILASLVMLALPTMLLAIAPDLTTFALLRVAQGLCMASAFALTLAYLGEQCSATDAGGAFAAYITGNVASNLLGRLVSAAVADTLGLASTFYLFALLNLAGAALVYVTIKRVQPMDAMPATQSPLRATITQWRNPALRAAFAIGFCILFAFIGTFTFVNFVLVRAPLSLGRMDLGLVYLVFLPSVITTPPAGGISARFGTRPAIWGALAVTGIGLPLLLSSHLLAVLSGMVLVGAGTFFAQAATTGFVGQAAHENRGAATGTYLACYFLGGLVGSAVLGPLFDRFGWTACVAGVAAALAVAAWLTMRLVVTPTSAVSPASPARS</sequence>
<keyword evidence="6 8" id="KW-1133">Transmembrane helix</keyword>
<dbReference type="PANTHER" id="PTHR43271:SF2">
    <property type="entry name" value="BLL2771 PROTEIN"/>
    <property type="match status" value="1"/>
</dbReference>
<dbReference type="RefSeq" id="WP_212492505.1">
    <property type="nucleotide sequence ID" value="NZ_JAFCJH010000008.1"/>
</dbReference>
<reference evidence="11" key="1">
    <citation type="journal article" date="2021" name="ISME J.">
        <title>Evolutionary origin and ecological implication of a unique nif island in free-living Bradyrhizobium lineages.</title>
        <authorList>
            <person name="Tao J."/>
        </authorList>
    </citation>
    <scope>NUCLEOTIDE SEQUENCE [LARGE SCALE GENOMIC DNA]</scope>
    <source>
        <strain evidence="11">SZCCT0434</strain>
    </source>
</reference>
<comment type="subcellular location">
    <subcellularLocation>
        <location evidence="1">Cell membrane</location>
        <topology evidence="1">Multi-pass membrane protein</topology>
    </subcellularLocation>
</comment>
<evidence type="ECO:0000256" key="8">
    <source>
        <dbReference type="SAM" id="Phobius"/>
    </source>
</evidence>
<evidence type="ECO:0000313" key="10">
    <source>
        <dbReference type="EMBL" id="MBR0795822.1"/>
    </source>
</evidence>
<accession>A0ABS5FGF1</accession>
<evidence type="ECO:0000256" key="3">
    <source>
        <dbReference type="ARBA" id="ARBA00022448"/>
    </source>
</evidence>
<gene>
    <name evidence="10" type="ORF">JQ615_10510</name>
</gene>
<dbReference type="InterPro" id="IPR011701">
    <property type="entry name" value="MFS"/>
</dbReference>
<dbReference type="Proteomes" id="UP001315278">
    <property type="component" value="Unassembled WGS sequence"/>
</dbReference>
<evidence type="ECO:0000256" key="1">
    <source>
        <dbReference type="ARBA" id="ARBA00004651"/>
    </source>
</evidence>
<feature type="transmembrane region" description="Helical" evidence="8">
    <location>
        <begin position="351"/>
        <end position="369"/>
    </location>
</feature>
<feature type="transmembrane region" description="Helical" evidence="8">
    <location>
        <begin position="315"/>
        <end position="339"/>
    </location>
</feature>
<dbReference type="InterPro" id="IPR020846">
    <property type="entry name" value="MFS_dom"/>
</dbReference>
<feature type="transmembrane region" description="Helical" evidence="8">
    <location>
        <begin position="177"/>
        <end position="199"/>
    </location>
</feature>